<reference evidence="6 7" key="1">
    <citation type="submission" date="2021-06" db="EMBL/GenBank/DDBJ databases">
        <title>Bacterium isolated from marine sediment.</title>
        <authorList>
            <person name="Zhu K.-L."/>
            <person name="Du Z.-J."/>
            <person name="Liang Q.-Y."/>
        </authorList>
    </citation>
    <scope>NUCLEOTIDE SEQUENCE [LARGE SCALE GENOMIC DNA]</scope>
    <source>
        <strain evidence="6 7">A346</strain>
    </source>
</reference>
<feature type="region of interest" description="Disordered" evidence="4">
    <location>
        <begin position="191"/>
        <end position="254"/>
    </location>
</feature>
<feature type="domain" description="ZipA C-terminal FtsZ-binding" evidence="5">
    <location>
        <begin position="255"/>
        <end position="385"/>
    </location>
</feature>
<dbReference type="PANTHER" id="PTHR38685:SF1">
    <property type="entry name" value="CELL DIVISION PROTEIN ZIPA"/>
    <property type="match status" value="1"/>
</dbReference>
<dbReference type="InterPro" id="IPR007449">
    <property type="entry name" value="ZipA_FtsZ-bd_C"/>
</dbReference>
<keyword evidence="1 3" id="KW-0997">Cell inner membrane</keyword>
<dbReference type="RefSeq" id="WP_217335952.1">
    <property type="nucleotide sequence ID" value="NZ_JAHQZT010000027.1"/>
</dbReference>
<evidence type="ECO:0000256" key="4">
    <source>
        <dbReference type="SAM" id="MobiDB-lite"/>
    </source>
</evidence>
<evidence type="ECO:0000313" key="7">
    <source>
        <dbReference type="Proteomes" id="UP000755551"/>
    </source>
</evidence>
<feature type="compositionally biased region" description="Low complexity" evidence="4">
    <location>
        <begin position="216"/>
        <end position="226"/>
    </location>
</feature>
<comment type="subcellular location">
    <subcellularLocation>
        <location evidence="1">Cell inner membrane</location>
        <topology evidence="1">Single-pass type I membrane protein</topology>
    </subcellularLocation>
    <text evidence="1">Localizes to the Z ring in an FtsZ-dependent manner.</text>
</comment>
<dbReference type="InterPro" id="IPR011919">
    <property type="entry name" value="Cell_div_ZipA"/>
</dbReference>
<proteinExistence type="inferred from homology"/>
<dbReference type="Pfam" id="PF04354">
    <property type="entry name" value="ZipA_C"/>
    <property type="match status" value="1"/>
</dbReference>
<evidence type="ECO:0000259" key="5">
    <source>
        <dbReference type="SMART" id="SM00771"/>
    </source>
</evidence>
<keyword evidence="7" id="KW-1185">Reference proteome</keyword>
<keyword evidence="1 3" id="KW-0812">Transmembrane</keyword>
<dbReference type="GO" id="GO:0051301">
    <property type="term" value="P:cell division"/>
    <property type="evidence" value="ECO:0007669"/>
    <property type="project" value="UniProtKB-KW"/>
</dbReference>
<keyword evidence="1 2" id="KW-0132">Cell division</keyword>
<evidence type="ECO:0000256" key="3">
    <source>
        <dbReference type="RuleBase" id="RU003613"/>
    </source>
</evidence>
<comment type="similarity">
    <text evidence="1 2">Belongs to the ZipA family.</text>
</comment>
<name>A0ABS6ME00_9GAMM</name>
<keyword evidence="1 3" id="KW-0472">Membrane</keyword>
<organism evidence="6 7">
    <name type="scientific">Marinobacterium weihaiense</name>
    <dbReference type="NCBI Taxonomy" id="2851016"/>
    <lineage>
        <taxon>Bacteria</taxon>
        <taxon>Pseudomonadati</taxon>
        <taxon>Pseudomonadota</taxon>
        <taxon>Gammaproteobacteria</taxon>
        <taxon>Oceanospirillales</taxon>
        <taxon>Oceanospirillaceae</taxon>
        <taxon>Marinobacterium</taxon>
    </lineage>
</organism>
<comment type="function">
    <text evidence="1 2">Essential cell division protein that stabilizes the FtsZ protofilaments by cross-linking them and that serves as a cytoplasmic membrane anchor for the Z ring. Also required for the recruitment to the septal ring of downstream cell division proteins.</text>
</comment>
<feature type="transmembrane region" description="Helical" evidence="1">
    <location>
        <begin position="6"/>
        <end position="25"/>
    </location>
</feature>
<feature type="compositionally biased region" description="Pro residues" evidence="4">
    <location>
        <begin position="227"/>
        <end position="239"/>
    </location>
</feature>
<dbReference type="Proteomes" id="UP000755551">
    <property type="component" value="Unassembled WGS sequence"/>
</dbReference>
<gene>
    <name evidence="1 6" type="primary">zipA</name>
    <name evidence="6" type="ORF">KTN04_14500</name>
</gene>
<dbReference type="EMBL" id="JAHQZT010000027">
    <property type="protein sequence ID" value="MBV0934546.1"/>
    <property type="molecule type" value="Genomic_DNA"/>
</dbReference>
<keyword evidence="1 3" id="KW-1003">Cell membrane</keyword>
<comment type="caution">
    <text evidence="6">The sequence shown here is derived from an EMBL/GenBank/DDBJ whole genome shotgun (WGS) entry which is preliminary data.</text>
</comment>
<dbReference type="PANTHER" id="PTHR38685">
    <property type="entry name" value="CELL DIVISION PROTEIN ZIPA"/>
    <property type="match status" value="1"/>
</dbReference>
<dbReference type="HAMAP" id="MF_00509">
    <property type="entry name" value="ZipA"/>
    <property type="match status" value="1"/>
</dbReference>
<protein>
    <recommendedName>
        <fullName evidence="1 2">Cell division protein ZipA</fullName>
    </recommendedName>
</protein>
<evidence type="ECO:0000313" key="6">
    <source>
        <dbReference type="EMBL" id="MBV0934546.1"/>
    </source>
</evidence>
<sequence length="398" mass="44182">MDISLREWLIIGGVLIVILILVDGWRRVSANRSRLRLEIDRTLSELSEDDPNNPELPNGGARMRGGQAADERIEPGFAEADNGSGPDPLFDDIPAVKPGGRRPSAAATPRVPEDPVSPELKPRETPIPVLLDEVESAPETETRIHETEVPLPEWDDVPRAESADHRVKVSEEIHTERLSGTDTPMEAKTVEPQLHEMREPTQAEPAVRETQAAEQVVSEPVAEPAQEPAPVPDPEPAPQNTPVRSNRGLKHTPDPEHVLVITVVGRQGAYLPGPALNRVVTACGMEWGDMDIYHRPEDSRPDAPIQFSMANAVAPGTFDPDNLEALETPAVTFFMSMDEPTDTMTAYECMLATAETLAKHLNGDLLDEDRSVMRPQTKEHYRERIRDFEMHQRQRRAN</sequence>
<keyword evidence="1" id="KW-1133">Transmembrane helix</keyword>
<dbReference type="SMART" id="SM00771">
    <property type="entry name" value="ZipA_C"/>
    <property type="match status" value="1"/>
</dbReference>
<evidence type="ECO:0000256" key="1">
    <source>
        <dbReference type="HAMAP-Rule" id="MF_00509"/>
    </source>
</evidence>
<evidence type="ECO:0000256" key="2">
    <source>
        <dbReference type="RuleBase" id="RU003612"/>
    </source>
</evidence>
<comment type="subunit">
    <text evidence="1">Interacts with FtsZ via their C-terminal domains.</text>
</comment>
<feature type="region of interest" description="Disordered" evidence="4">
    <location>
        <begin position="46"/>
        <end position="123"/>
    </location>
</feature>
<dbReference type="NCBIfam" id="TIGR02205">
    <property type="entry name" value="septum_zipA"/>
    <property type="match status" value="1"/>
</dbReference>
<keyword evidence="1 2" id="KW-0131">Cell cycle</keyword>
<accession>A0ABS6ME00</accession>